<name>E9S897_RUMAL</name>
<evidence type="ECO:0000313" key="2">
    <source>
        <dbReference type="Proteomes" id="UP000004259"/>
    </source>
</evidence>
<dbReference type="EMBL" id="ADKM02000019">
    <property type="protein sequence ID" value="EGC04500.1"/>
    <property type="molecule type" value="Genomic_DNA"/>
</dbReference>
<reference evidence="1 2" key="1">
    <citation type="submission" date="2011-02" db="EMBL/GenBank/DDBJ databases">
        <authorList>
            <person name="Nelson K.E."/>
            <person name="Sutton G."/>
            <person name="Torralba M."/>
            <person name="Durkin S."/>
            <person name="Harkins D."/>
            <person name="Montgomery R."/>
            <person name="Ziemer C."/>
            <person name="Klaassens E."/>
            <person name="Ocuiv P."/>
            <person name="Morrison M."/>
        </authorList>
    </citation>
    <scope>NUCLEOTIDE SEQUENCE [LARGE SCALE GENOMIC DNA]</scope>
    <source>
        <strain evidence="1 2">8</strain>
    </source>
</reference>
<comment type="caution">
    <text evidence="1">The sequence shown here is derived from an EMBL/GenBank/DDBJ whole genome shotgun (WGS) entry which is preliminary data.</text>
</comment>
<keyword evidence="2" id="KW-1185">Reference proteome</keyword>
<dbReference type="Proteomes" id="UP000004259">
    <property type="component" value="Unassembled WGS sequence"/>
</dbReference>
<dbReference type="AlphaFoldDB" id="E9S897"/>
<dbReference type="STRING" id="246199.CUS_4796"/>
<proteinExistence type="predicted"/>
<dbReference type="Pfam" id="PF21983">
    <property type="entry name" value="NikA-like"/>
    <property type="match status" value="1"/>
</dbReference>
<dbReference type="OrthoDB" id="1828837at2"/>
<accession>E9S897</accession>
<dbReference type="RefSeq" id="WP_002847197.1">
    <property type="nucleotide sequence ID" value="NZ_ADKM02000019.1"/>
</dbReference>
<sequence length="62" mass="7231">MANKKDPSRNNKEFMIRVRVTNEEHEKFIKRAKENGYRTVSEFIRSLIADEPEVPAAKNAIL</sequence>
<gene>
    <name evidence="1" type="ORF">CUS_4796</name>
</gene>
<organism evidence="1 2">
    <name type="scientific">Ruminococcus albus 8</name>
    <dbReference type="NCBI Taxonomy" id="246199"/>
    <lineage>
        <taxon>Bacteria</taxon>
        <taxon>Bacillati</taxon>
        <taxon>Bacillota</taxon>
        <taxon>Clostridia</taxon>
        <taxon>Eubacteriales</taxon>
        <taxon>Oscillospiraceae</taxon>
        <taxon>Ruminococcus</taxon>
    </lineage>
</organism>
<protein>
    <submittedName>
        <fullName evidence="1">Uncharacterized protein</fullName>
    </submittedName>
</protein>
<evidence type="ECO:0000313" key="1">
    <source>
        <dbReference type="EMBL" id="EGC04500.1"/>
    </source>
</evidence>
<dbReference type="InterPro" id="IPR053842">
    <property type="entry name" value="NikA-like"/>
</dbReference>
<dbReference type="eggNOG" id="ENOG50326A2">
    <property type="taxonomic scope" value="Bacteria"/>
</dbReference>